<sequence length="348" mass="37646">MCRWTDEFGLENEECYPTAESCPVSCRSTEQVCGITDYLTNGFPGAFREICVPNTGTCPCGRNAQQCSDPFGDTWCYPLVDYFDNSTMRCPVYCTADEDTCYSPSYDANGNWLSTEESCVPAGTACTCTGQNSFTCTRNDFGETWTECLPIGGFCPATCAANEVSCPSVDDYKPDGTYLGEAQPSVQCAANLESCPCGKEAKSCTGSWIRCIFKDEDCPVVCSANQKKCYLTDYTANEEFISDREVCVDVNANCPCGKNTQRCPGSEACLLPSKAALVCPCGEAERQCDVLDYTSTGKPSNTTTQCVNQGVKCPCGKNTLTCADPNDADVDYCIPKFSGVYDTFLAVL</sequence>
<proteinExistence type="predicted"/>
<organism evidence="1 2">
    <name type="scientific">Symbiodinium natans</name>
    <dbReference type="NCBI Taxonomy" id="878477"/>
    <lineage>
        <taxon>Eukaryota</taxon>
        <taxon>Sar</taxon>
        <taxon>Alveolata</taxon>
        <taxon>Dinophyceae</taxon>
        <taxon>Suessiales</taxon>
        <taxon>Symbiodiniaceae</taxon>
        <taxon>Symbiodinium</taxon>
    </lineage>
</organism>
<keyword evidence="2" id="KW-1185">Reference proteome</keyword>
<evidence type="ECO:0000313" key="1">
    <source>
        <dbReference type="EMBL" id="CAE7204518.1"/>
    </source>
</evidence>
<evidence type="ECO:0000313" key="2">
    <source>
        <dbReference type="Proteomes" id="UP000604046"/>
    </source>
</evidence>
<dbReference type="AlphaFoldDB" id="A0A812JFY9"/>
<protein>
    <submittedName>
        <fullName evidence="1">Uncharacterized protein</fullName>
    </submittedName>
</protein>
<dbReference type="Proteomes" id="UP000604046">
    <property type="component" value="Unassembled WGS sequence"/>
</dbReference>
<dbReference type="EMBL" id="CAJNDS010000423">
    <property type="protein sequence ID" value="CAE7204518.1"/>
    <property type="molecule type" value="Genomic_DNA"/>
</dbReference>
<accession>A0A812JFY9</accession>
<name>A0A812JFY9_9DINO</name>
<comment type="caution">
    <text evidence="1">The sequence shown here is derived from an EMBL/GenBank/DDBJ whole genome shotgun (WGS) entry which is preliminary data.</text>
</comment>
<reference evidence="1" key="1">
    <citation type="submission" date="2021-02" db="EMBL/GenBank/DDBJ databases">
        <authorList>
            <person name="Dougan E. K."/>
            <person name="Rhodes N."/>
            <person name="Thang M."/>
            <person name="Chan C."/>
        </authorList>
    </citation>
    <scope>NUCLEOTIDE SEQUENCE</scope>
</reference>
<gene>
    <name evidence="1" type="ORF">SNAT2548_LOCUS6364</name>
</gene>